<comment type="caution">
    <text evidence="1">The sequence shown here is derived from an EMBL/GenBank/DDBJ whole genome shotgun (WGS) entry which is preliminary data.</text>
</comment>
<dbReference type="EMBL" id="CM023479">
    <property type="protein sequence ID" value="KAH7973592.1"/>
    <property type="molecule type" value="Genomic_DNA"/>
</dbReference>
<protein>
    <submittedName>
        <fullName evidence="1">Uncharacterized protein</fullName>
    </submittedName>
</protein>
<organism evidence="1 2">
    <name type="scientific">Dermacentor silvarum</name>
    <name type="common">Tick</name>
    <dbReference type="NCBI Taxonomy" id="543639"/>
    <lineage>
        <taxon>Eukaryota</taxon>
        <taxon>Metazoa</taxon>
        <taxon>Ecdysozoa</taxon>
        <taxon>Arthropoda</taxon>
        <taxon>Chelicerata</taxon>
        <taxon>Arachnida</taxon>
        <taxon>Acari</taxon>
        <taxon>Parasitiformes</taxon>
        <taxon>Ixodida</taxon>
        <taxon>Ixodoidea</taxon>
        <taxon>Ixodidae</taxon>
        <taxon>Rhipicephalinae</taxon>
        <taxon>Dermacentor</taxon>
    </lineage>
</organism>
<accession>A0ACB8DMB5</accession>
<keyword evidence="2" id="KW-1185">Reference proteome</keyword>
<evidence type="ECO:0000313" key="2">
    <source>
        <dbReference type="Proteomes" id="UP000821865"/>
    </source>
</evidence>
<reference evidence="1" key="1">
    <citation type="submission" date="2020-05" db="EMBL/GenBank/DDBJ databases">
        <title>Large-scale comparative analyses of tick genomes elucidate their genetic diversity and vector capacities.</title>
        <authorList>
            <person name="Jia N."/>
            <person name="Wang J."/>
            <person name="Shi W."/>
            <person name="Du L."/>
            <person name="Sun Y."/>
            <person name="Zhan W."/>
            <person name="Jiang J."/>
            <person name="Wang Q."/>
            <person name="Zhang B."/>
            <person name="Ji P."/>
            <person name="Sakyi L.B."/>
            <person name="Cui X."/>
            <person name="Yuan T."/>
            <person name="Jiang B."/>
            <person name="Yang W."/>
            <person name="Lam T.T.-Y."/>
            <person name="Chang Q."/>
            <person name="Ding S."/>
            <person name="Wang X."/>
            <person name="Zhu J."/>
            <person name="Ruan X."/>
            <person name="Zhao L."/>
            <person name="Wei J."/>
            <person name="Que T."/>
            <person name="Du C."/>
            <person name="Cheng J."/>
            <person name="Dai P."/>
            <person name="Han X."/>
            <person name="Huang E."/>
            <person name="Gao Y."/>
            <person name="Liu J."/>
            <person name="Shao H."/>
            <person name="Ye R."/>
            <person name="Li L."/>
            <person name="Wei W."/>
            <person name="Wang X."/>
            <person name="Wang C."/>
            <person name="Yang T."/>
            <person name="Huo Q."/>
            <person name="Li W."/>
            <person name="Guo W."/>
            <person name="Chen H."/>
            <person name="Zhou L."/>
            <person name="Ni X."/>
            <person name="Tian J."/>
            <person name="Zhou Y."/>
            <person name="Sheng Y."/>
            <person name="Liu T."/>
            <person name="Pan Y."/>
            <person name="Xia L."/>
            <person name="Li J."/>
            <person name="Zhao F."/>
            <person name="Cao W."/>
        </authorList>
    </citation>
    <scope>NUCLEOTIDE SEQUENCE</scope>
    <source>
        <strain evidence="1">Dsil-2018</strain>
    </source>
</reference>
<proteinExistence type="predicted"/>
<sequence>MARLGDPKYPTERGNVGRAGASVRNHIIRRGRMPARPREDIKIVIRIRGGLNISIIGPTVVANLITTAACIDASKREADTISPNFQQNIVVVSTPEEENATKCVRIKNILVAERMDEVAA</sequence>
<evidence type="ECO:0000313" key="1">
    <source>
        <dbReference type="EMBL" id="KAH7973592.1"/>
    </source>
</evidence>
<gene>
    <name evidence="1" type="ORF">HPB49_002959</name>
</gene>
<name>A0ACB8DMB5_DERSI</name>
<dbReference type="Proteomes" id="UP000821865">
    <property type="component" value="Chromosome 10"/>
</dbReference>